<protein>
    <submittedName>
        <fullName evidence="2">Zinc finger BED domain-containing RICESLEEPER 4-like</fullName>
    </submittedName>
</protein>
<evidence type="ECO:0000259" key="1">
    <source>
        <dbReference type="Pfam" id="PF05699"/>
    </source>
</evidence>
<dbReference type="Proteomes" id="UP000276133">
    <property type="component" value="Unassembled WGS sequence"/>
</dbReference>
<dbReference type="SUPFAM" id="SSF53098">
    <property type="entry name" value="Ribonuclease H-like"/>
    <property type="match status" value="1"/>
</dbReference>
<comment type="caution">
    <text evidence="2">The sequence shown here is derived from an EMBL/GenBank/DDBJ whole genome shotgun (WGS) entry which is preliminary data.</text>
</comment>
<evidence type="ECO:0000313" key="3">
    <source>
        <dbReference type="Proteomes" id="UP000276133"/>
    </source>
</evidence>
<dbReference type="OrthoDB" id="1607513at2759"/>
<accession>A0A3M7RTZ1</accession>
<dbReference type="InterPro" id="IPR008906">
    <property type="entry name" value="HATC_C_dom"/>
</dbReference>
<name>A0A3M7RTZ1_BRAPC</name>
<gene>
    <name evidence="2" type="ORF">BpHYR1_046875</name>
</gene>
<dbReference type="AlphaFoldDB" id="A0A3M7RTZ1"/>
<sequence length="156" mass="18709">MSKITSQKRISQFNNKELSVKKQKLYCVACENARLELQDEWKVYIKICSELSMQSINDFDVEKWWLKHKIRLPKLFNVARWYIKIPASSCDSERAFSKYKIVLDEKRQNMTEETIKMNNFFYFNYTEDSGNLTENEDETRLDDNIIPLENDLDLEN</sequence>
<dbReference type="Pfam" id="PF05699">
    <property type="entry name" value="Dimer_Tnp_hAT"/>
    <property type="match status" value="1"/>
</dbReference>
<dbReference type="PANTHER" id="PTHR47611:SF1">
    <property type="entry name" value="CCHC-TYPE DOMAIN-CONTAINING PROTEIN"/>
    <property type="match status" value="1"/>
</dbReference>
<feature type="domain" description="HAT C-terminal dimerisation" evidence="1">
    <location>
        <begin position="46"/>
        <end position="117"/>
    </location>
</feature>
<dbReference type="EMBL" id="REGN01002668">
    <property type="protein sequence ID" value="RNA26808.1"/>
    <property type="molecule type" value="Genomic_DNA"/>
</dbReference>
<organism evidence="2 3">
    <name type="scientific">Brachionus plicatilis</name>
    <name type="common">Marine rotifer</name>
    <name type="synonym">Brachionus muelleri</name>
    <dbReference type="NCBI Taxonomy" id="10195"/>
    <lineage>
        <taxon>Eukaryota</taxon>
        <taxon>Metazoa</taxon>
        <taxon>Spiralia</taxon>
        <taxon>Gnathifera</taxon>
        <taxon>Rotifera</taxon>
        <taxon>Eurotatoria</taxon>
        <taxon>Monogononta</taxon>
        <taxon>Pseudotrocha</taxon>
        <taxon>Ploima</taxon>
        <taxon>Brachionidae</taxon>
        <taxon>Brachionus</taxon>
    </lineage>
</organism>
<proteinExistence type="predicted"/>
<dbReference type="PANTHER" id="PTHR47611">
    <property type="entry name" value="HAT DIMERISATION DOMAIN, C-TERMINAL"/>
    <property type="match status" value="1"/>
</dbReference>
<dbReference type="GO" id="GO:0046983">
    <property type="term" value="F:protein dimerization activity"/>
    <property type="evidence" value="ECO:0007669"/>
    <property type="project" value="InterPro"/>
</dbReference>
<keyword evidence="3" id="KW-1185">Reference proteome</keyword>
<evidence type="ECO:0000313" key="2">
    <source>
        <dbReference type="EMBL" id="RNA26808.1"/>
    </source>
</evidence>
<reference evidence="2 3" key="1">
    <citation type="journal article" date="2018" name="Sci. Rep.">
        <title>Genomic signatures of local adaptation to the degree of environmental predictability in rotifers.</title>
        <authorList>
            <person name="Franch-Gras L."/>
            <person name="Hahn C."/>
            <person name="Garcia-Roger E.M."/>
            <person name="Carmona M.J."/>
            <person name="Serra M."/>
            <person name="Gomez A."/>
        </authorList>
    </citation>
    <scope>NUCLEOTIDE SEQUENCE [LARGE SCALE GENOMIC DNA]</scope>
    <source>
        <strain evidence="2">HYR1</strain>
    </source>
</reference>
<dbReference type="InterPro" id="IPR012337">
    <property type="entry name" value="RNaseH-like_sf"/>
</dbReference>